<dbReference type="GeneID" id="20821343"/>
<dbReference type="STRING" id="112090.W4FA86"/>
<name>W4FA86_APHAT</name>
<reference evidence="1" key="1">
    <citation type="submission" date="2013-12" db="EMBL/GenBank/DDBJ databases">
        <title>The Genome Sequence of Aphanomyces astaci APO3.</title>
        <authorList>
            <consortium name="The Broad Institute Genomics Platform"/>
            <person name="Russ C."/>
            <person name="Tyler B."/>
            <person name="van West P."/>
            <person name="Dieguez-Uribeondo J."/>
            <person name="Young S.K."/>
            <person name="Zeng Q."/>
            <person name="Gargeya S."/>
            <person name="Fitzgerald M."/>
            <person name="Abouelleil A."/>
            <person name="Alvarado L."/>
            <person name="Chapman S.B."/>
            <person name="Gainer-Dewar J."/>
            <person name="Goldberg J."/>
            <person name="Griggs A."/>
            <person name="Gujja S."/>
            <person name="Hansen M."/>
            <person name="Howarth C."/>
            <person name="Imamovic A."/>
            <person name="Ireland A."/>
            <person name="Larimer J."/>
            <person name="McCowan C."/>
            <person name="Murphy C."/>
            <person name="Pearson M."/>
            <person name="Poon T.W."/>
            <person name="Priest M."/>
            <person name="Roberts A."/>
            <person name="Saif S."/>
            <person name="Shea T."/>
            <person name="Sykes S."/>
            <person name="Wortman J."/>
            <person name="Nusbaum C."/>
            <person name="Birren B."/>
        </authorList>
    </citation>
    <scope>NUCLEOTIDE SEQUENCE [LARGE SCALE GENOMIC DNA]</scope>
    <source>
        <strain evidence="1">APO3</strain>
    </source>
</reference>
<dbReference type="RefSeq" id="XP_009846795.1">
    <property type="nucleotide sequence ID" value="XM_009848493.1"/>
</dbReference>
<protein>
    <submittedName>
        <fullName evidence="1">Uncharacterized protein</fullName>
    </submittedName>
</protein>
<dbReference type="PANTHER" id="PTHR32387:SF0">
    <property type="entry name" value="PROTEIN NO VEIN"/>
    <property type="match status" value="1"/>
</dbReference>
<evidence type="ECO:0000313" key="1">
    <source>
        <dbReference type="EMBL" id="ETV63721.1"/>
    </source>
</evidence>
<dbReference type="PANTHER" id="PTHR32387">
    <property type="entry name" value="WU:FJ29H11"/>
    <property type="match status" value="1"/>
</dbReference>
<feature type="non-terminal residue" evidence="1">
    <location>
        <position position="79"/>
    </location>
</feature>
<organism evidence="1">
    <name type="scientific">Aphanomyces astaci</name>
    <name type="common">Crayfish plague agent</name>
    <dbReference type="NCBI Taxonomy" id="112090"/>
    <lineage>
        <taxon>Eukaryota</taxon>
        <taxon>Sar</taxon>
        <taxon>Stramenopiles</taxon>
        <taxon>Oomycota</taxon>
        <taxon>Saprolegniomycetes</taxon>
        <taxon>Saprolegniales</taxon>
        <taxon>Verrucalvaceae</taxon>
        <taxon>Aphanomyces</taxon>
    </lineage>
</organism>
<dbReference type="OrthoDB" id="78013at2759"/>
<dbReference type="InterPro" id="IPR052957">
    <property type="entry name" value="Auxin_embryo_med"/>
</dbReference>
<accession>W4FA86</accession>
<sequence>MDKCQVVVEHIRKHSFGVGLPGSSDTRAFLRVQQDRLERALQRLSAELYSTSTHFVLELLQNADDNAYAPHVAPCAEFV</sequence>
<proteinExistence type="predicted"/>
<gene>
    <name evidence="1" type="ORF">H257_19347</name>
</gene>
<dbReference type="AlphaFoldDB" id="W4FA86"/>
<dbReference type="EMBL" id="KI913622">
    <property type="protein sequence ID" value="ETV63721.1"/>
    <property type="molecule type" value="Genomic_DNA"/>
</dbReference>
<dbReference type="VEuPathDB" id="FungiDB:H257_19347"/>